<gene>
    <name evidence="1" type="ORF">DSCOOX_48640</name>
</gene>
<organism evidence="1 2">
    <name type="scientific">Desulfosarcina ovata subsp. ovata</name>
    <dbReference type="NCBI Taxonomy" id="2752305"/>
    <lineage>
        <taxon>Bacteria</taxon>
        <taxon>Pseudomonadati</taxon>
        <taxon>Thermodesulfobacteriota</taxon>
        <taxon>Desulfobacteria</taxon>
        <taxon>Desulfobacterales</taxon>
        <taxon>Desulfosarcinaceae</taxon>
        <taxon>Desulfosarcina</taxon>
    </lineage>
</organism>
<proteinExistence type="predicted"/>
<evidence type="ECO:0000313" key="2">
    <source>
        <dbReference type="Proteomes" id="UP000422108"/>
    </source>
</evidence>
<name>A0A5K8AIW0_9BACT</name>
<reference evidence="1 2" key="1">
    <citation type="submission" date="2019-11" db="EMBL/GenBank/DDBJ databases">
        <title>Comparative genomics of hydrocarbon-degrading Desulfosarcina strains.</title>
        <authorList>
            <person name="Watanabe M."/>
            <person name="Kojima H."/>
            <person name="Fukui M."/>
        </authorList>
    </citation>
    <scope>NUCLEOTIDE SEQUENCE [LARGE SCALE GENOMIC DNA]</scope>
    <source>
        <strain evidence="2">oXyS1</strain>
    </source>
</reference>
<dbReference type="EMBL" id="AP021879">
    <property type="protein sequence ID" value="BBO91684.1"/>
    <property type="molecule type" value="Genomic_DNA"/>
</dbReference>
<keyword evidence="2" id="KW-1185">Reference proteome</keyword>
<dbReference type="AlphaFoldDB" id="A0A5K8AIW0"/>
<evidence type="ECO:0000313" key="1">
    <source>
        <dbReference type="EMBL" id="BBO91684.1"/>
    </source>
</evidence>
<accession>A0A5K8AIW0</accession>
<protein>
    <submittedName>
        <fullName evidence="1">Uncharacterized protein</fullName>
    </submittedName>
</protein>
<dbReference type="Proteomes" id="UP000422108">
    <property type="component" value="Chromosome"/>
</dbReference>
<sequence>MGFKGPMSRNAVSAKKLEGADIEAARAGEAGRILPCIAFKIMFLGCVIGRRSITIRLPPSGLAKNIILSAIANEINVPAHKMADATEGCRRR</sequence>